<accession>A0AAW0LI32</accession>
<evidence type="ECO:0000256" key="4">
    <source>
        <dbReference type="SAM" id="Phobius"/>
    </source>
</evidence>
<evidence type="ECO:0000313" key="6">
    <source>
        <dbReference type="EMBL" id="KAK7851255.1"/>
    </source>
</evidence>
<keyword evidence="4" id="KW-0812">Transmembrane</keyword>
<name>A0AAW0LI32_QUESU</name>
<dbReference type="InterPro" id="IPR036291">
    <property type="entry name" value="NAD(P)-bd_dom_sf"/>
</dbReference>
<dbReference type="Proteomes" id="UP000237347">
    <property type="component" value="Unassembled WGS sequence"/>
</dbReference>
<keyword evidence="1" id="KW-0413">Isomerase</keyword>
<dbReference type="Gene3D" id="3.40.50.720">
    <property type="entry name" value="NAD(P)-binding Rossmann-like Domain"/>
    <property type="match status" value="2"/>
</dbReference>
<dbReference type="GO" id="GO:0016853">
    <property type="term" value="F:isomerase activity"/>
    <property type="evidence" value="ECO:0007669"/>
    <property type="project" value="UniProtKB-KW"/>
</dbReference>
<evidence type="ECO:0000256" key="1">
    <source>
        <dbReference type="ARBA" id="ARBA00023235"/>
    </source>
</evidence>
<dbReference type="PROSITE" id="PS51257">
    <property type="entry name" value="PROKAR_LIPOPROTEIN"/>
    <property type="match status" value="1"/>
</dbReference>
<proteinExistence type="predicted"/>
<dbReference type="GO" id="GO:0003857">
    <property type="term" value="F:(3S)-3-hydroxyacyl-CoA dehydrogenase (NAD+) activity"/>
    <property type="evidence" value="ECO:0007669"/>
    <property type="project" value="TreeGrafter"/>
</dbReference>
<keyword evidence="4" id="KW-0472">Membrane</keyword>
<feature type="transmembrane region" description="Helical" evidence="4">
    <location>
        <begin position="12"/>
        <end position="37"/>
    </location>
</feature>
<dbReference type="AlphaFoldDB" id="A0AAW0LI32"/>
<dbReference type="GO" id="GO:0016829">
    <property type="term" value="F:lyase activity"/>
    <property type="evidence" value="ECO:0007669"/>
    <property type="project" value="UniProtKB-KW"/>
</dbReference>
<feature type="domain" description="3-hydroxyacyl-CoA dehydrogenase NAD binding" evidence="5">
    <location>
        <begin position="11"/>
        <end position="97"/>
    </location>
</feature>
<dbReference type="PANTHER" id="PTHR23309">
    <property type="entry name" value="3-HYDROXYACYL-COA DEHYROGENASE"/>
    <property type="match status" value="1"/>
</dbReference>
<gene>
    <name evidence="6" type="primary">AIM1_1</name>
    <name evidence="6" type="ORF">CFP56_042518</name>
</gene>
<keyword evidence="4" id="KW-1133">Transmembrane helix</keyword>
<dbReference type="GO" id="GO:0006635">
    <property type="term" value="P:fatty acid beta-oxidation"/>
    <property type="evidence" value="ECO:0007669"/>
    <property type="project" value="TreeGrafter"/>
</dbReference>
<dbReference type="EMBL" id="PKMF04000089">
    <property type="protein sequence ID" value="KAK7851255.1"/>
    <property type="molecule type" value="Genomic_DNA"/>
</dbReference>
<feature type="domain" description="3-hydroxyacyl-CoA dehydrogenase NAD binding" evidence="5">
    <location>
        <begin position="115"/>
        <end position="151"/>
    </location>
</feature>
<comment type="caution">
    <text evidence="6">The sequence shown here is derived from an EMBL/GenBank/DDBJ whole genome shotgun (WGS) entry which is preliminary data.</text>
</comment>
<sequence length="209" mass="23253">MLGLKPRQITKVGVIGGGLMGSCIATALFIGNIHVVLKEINLDYLQKGIKRIEVNVQYICSSDNLQGLVTKGKIELKGMEKALSILKGVLDYSDFKDTLRRFVLLTASWHRAHLVMPLMETVRTEKTSKQVILDLMTVGKTIKKVPILVGNCTGFAVNRTFFPYSNHRLWHANGSFQVELHDITGYGIAIAFGKEHATSFTDRTYQSPS</sequence>
<evidence type="ECO:0000259" key="5">
    <source>
        <dbReference type="Pfam" id="PF02737"/>
    </source>
</evidence>
<protein>
    <submittedName>
        <fullName evidence="6">Peroxisomal fatty acid beta-oxidation multifunctional protein aim1</fullName>
    </submittedName>
</protein>
<dbReference type="InterPro" id="IPR006176">
    <property type="entry name" value="3-OHacyl-CoA_DH_NAD-bd"/>
</dbReference>
<evidence type="ECO:0000256" key="2">
    <source>
        <dbReference type="ARBA" id="ARBA00023239"/>
    </source>
</evidence>
<dbReference type="SUPFAM" id="SSF51735">
    <property type="entry name" value="NAD(P)-binding Rossmann-fold domains"/>
    <property type="match status" value="1"/>
</dbReference>
<dbReference type="Pfam" id="PF02737">
    <property type="entry name" value="3HCDH_N"/>
    <property type="match status" value="2"/>
</dbReference>
<dbReference type="GO" id="GO:0070403">
    <property type="term" value="F:NAD+ binding"/>
    <property type="evidence" value="ECO:0007669"/>
    <property type="project" value="InterPro"/>
</dbReference>
<keyword evidence="3" id="KW-0511">Multifunctional enzyme</keyword>
<evidence type="ECO:0000313" key="7">
    <source>
        <dbReference type="Proteomes" id="UP000237347"/>
    </source>
</evidence>
<organism evidence="6 7">
    <name type="scientific">Quercus suber</name>
    <name type="common">Cork oak</name>
    <dbReference type="NCBI Taxonomy" id="58331"/>
    <lineage>
        <taxon>Eukaryota</taxon>
        <taxon>Viridiplantae</taxon>
        <taxon>Streptophyta</taxon>
        <taxon>Embryophyta</taxon>
        <taxon>Tracheophyta</taxon>
        <taxon>Spermatophyta</taxon>
        <taxon>Magnoliopsida</taxon>
        <taxon>eudicotyledons</taxon>
        <taxon>Gunneridae</taxon>
        <taxon>Pentapetalae</taxon>
        <taxon>rosids</taxon>
        <taxon>fabids</taxon>
        <taxon>Fagales</taxon>
        <taxon>Fagaceae</taxon>
        <taxon>Quercus</taxon>
    </lineage>
</organism>
<reference evidence="6 7" key="1">
    <citation type="journal article" date="2018" name="Sci. Data">
        <title>The draft genome sequence of cork oak.</title>
        <authorList>
            <person name="Ramos A.M."/>
            <person name="Usie A."/>
            <person name="Barbosa P."/>
            <person name="Barros P.M."/>
            <person name="Capote T."/>
            <person name="Chaves I."/>
            <person name="Simoes F."/>
            <person name="Abreu I."/>
            <person name="Carrasquinho I."/>
            <person name="Faro C."/>
            <person name="Guimaraes J.B."/>
            <person name="Mendonca D."/>
            <person name="Nobrega F."/>
            <person name="Rodrigues L."/>
            <person name="Saibo N.J.M."/>
            <person name="Varela M.C."/>
            <person name="Egas C."/>
            <person name="Matos J."/>
            <person name="Miguel C.M."/>
            <person name="Oliveira M.M."/>
            <person name="Ricardo C.P."/>
            <person name="Goncalves S."/>
        </authorList>
    </citation>
    <scope>NUCLEOTIDE SEQUENCE [LARGE SCALE GENOMIC DNA]</scope>
    <source>
        <strain evidence="7">cv. HL8</strain>
    </source>
</reference>
<keyword evidence="2" id="KW-0456">Lyase</keyword>
<keyword evidence="7" id="KW-1185">Reference proteome</keyword>
<dbReference type="GO" id="GO:0005777">
    <property type="term" value="C:peroxisome"/>
    <property type="evidence" value="ECO:0007669"/>
    <property type="project" value="TreeGrafter"/>
</dbReference>
<dbReference type="PANTHER" id="PTHR23309:SF49">
    <property type="entry name" value="PEROXISOMAL BIFUNCTIONAL ENZYME"/>
    <property type="match status" value="1"/>
</dbReference>
<evidence type="ECO:0000256" key="3">
    <source>
        <dbReference type="ARBA" id="ARBA00023268"/>
    </source>
</evidence>